<dbReference type="AlphaFoldDB" id="A0A1I7UE35"/>
<dbReference type="WBParaSite" id="Csp11.Scaffold629.g8397.t1">
    <property type="protein sequence ID" value="Csp11.Scaffold629.g8397.t1"/>
    <property type="gene ID" value="Csp11.Scaffold629.g8397"/>
</dbReference>
<proteinExistence type="predicted"/>
<name>A0A1I7UE35_9PELO</name>
<protein>
    <submittedName>
        <fullName evidence="3">ARID domain-containing protein</fullName>
    </submittedName>
</protein>
<evidence type="ECO:0000256" key="1">
    <source>
        <dbReference type="SAM" id="MobiDB-lite"/>
    </source>
</evidence>
<accession>A0A1I7UE35</accession>
<dbReference type="eggNOG" id="ENOG502TJ9Y">
    <property type="taxonomic scope" value="Eukaryota"/>
</dbReference>
<evidence type="ECO:0000313" key="3">
    <source>
        <dbReference type="WBParaSite" id="Csp11.Scaffold629.g8397.t1"/>
    </source>
</evidence>
<feature type="region of interest" description="Disordered" evidence="1">
    <location>
        <begin position="163"/>
        <end position="182"/>
    </location>
</feature>
<dbReference type="Proteomes" id="UP000095282">
    <property type="component" value="Unplaced"/>
</dbReference>
<keyword evidence="2" id="KW-1185">Reference proteome</keyword>
<reference evidence="3" key="1">
    <citation type="submission" date="2016-11" db="UniProtKB">
        <authorList>
            <consortium name="WormBaseParasite"/>
        </authorList>
    </citation>
    <scope>IDENTIFICATION</scope>
</reference>
<organism evidence="2 3">
    <name type="scientific">Caenorhabditis tropicalis</name>
    <dbReference type="NCBI Taxonomy" id="1561998"/>
    <lineage>
        <taxon>Eukaryota</taxon>
        <taxon>Metazoa</taxon>
        <taxon>Ecdysozoa</taxon>
        <taxon>Nematoda</taxon>
        <taxon>Chromadorea</taxon>
        <taxon>Rhabditida</taxon>
        <taxon>Rhabditina</taxon>
        <taxon>Rhabditomorpha</taxon>
        <taxon>Rhabditoidea</taxon>
        <taxon>Rhabditidae</taxon>
        <taxon>Peloderinae</taxon>
        <taxon>Caenorhabditis</taxon>
    </lineage>
</organism>
<sequence length="234" mass="27576">MKRDSSGRLSTTFKFSDFTVEQDRVLLKFILQNSTWYNRHEIFQKAQEQNPILAEKTVLDLYLRFHRVLFPLFTGKPSDEKVELITFQDGSEDFEVEEDRALLKFVMKNSKKYDKWSIFQAAQENESVLRQKTILELYLRYHRFLFPLFTGKLSDESVPLQYPLEEPEESEEPEVKKEEAEDAKLVEAMEDISFEVRSPRSDPEEAVHHKIDIFEKKAKLVQSSKDGKPSIDDE</sequence>
<evidence type="ECO:0000313" key="2">
    <source>
        <dbReference type="Proteomes" id="UP000095282"/>
    </source>
</evidence>
<feature type="compositionally biased region" description="Basic and acidic residues" evidence="1">
    <location>
        <begin position="173"/>
        <end position="182"/>
    </location>
</feature>